<evidence type="ECO:0000256" key="1">
    <source>
        <dbReference type="ARBA" id="ARBA00022741"/>
    </source>
</evidence>
<dbReference type="PANTHER" id="PTHR43087:SF1">
    <property type="entry name" value="LAO_AO TRANSPORT SYSTEM ATPASE"/>
    <property type="match status" value="1"/>
</dbReference>
<proteinExistence type="predicted"/>
<dbReference type="InterPro" id="IPR052040">
    <property type="entry name" value="GTPase/Isobutyryl-CoA_mutase"/>
</dbReference>
<dbReference type="InterPro" id="IPR027417">
    <property type="entry name" value="P-loop_NTPase"/>
</dbReference>
<keyword evidence="1" id="KW-0547">Nucleotide-binding</keyword>
<evidence type="ECO:0000256" key="2">
    <source>
        <dbReference type="ARBA" id="ARBA00022801"/>
    </source>
</evidence>
<evidence type="ECO:0000256" key="3">
    <source>
        <dbReference type="ARBA" id="ARBA00023134"/>
    </source>
</evidence>
<dbReference type="SMART" id="SM00382">
    <property type="entry name" value="AAA"/>
    <property type="match status" value="1"/>
</dbReference>
<reference evidence="7" key="1">
    <citation type="journal article" date="2019" name="Int. J. Syst. Evol. Microbiol.">
        <title>The Global Catalogue of Microorganisms (GCM) 10K type strain sequencing project: providing services to taxonomists for standard genome sequencing and annotation.</title>
        <authorList>
            <consortium name="The Broad Institute Genomics Platform"/>
            <consortium name="The Broad Institute Genome Sequencing Center for Infectious Disease"/>
            <person name="Wu L."/>
            <person name="Ma J."/>
        </authorList>
    </citation>
    <scope>NUCLEOTIDE SEQUENCE [LARGE SCALE GENOMIC DNA]</scope>
    <source>
        <strain evidence="7">CGMCC 4.7317</strain>
    </source>
</reference>
<dbReference type="InterPro" id="IPR003593">
    <property type="entry name" value="AAA+_ATPase"/>
</dbReference>
<keyword evidence="7" id="KW-1185">Reference proteome</keyword>
<gene>
    <name evidence="6" type="ORF">ACFQGU_03725</name>
</gene>
<evidence type="ECO:0000313" key="7">
    <source>
        <dbReference type="Proteomes" id="UP001596138"/>
    </source>
</evidence>
<keyword evidence="3" id="KW-0342">GTP-binding</keyword>
<dbReference type="EMBL" id="JBHSTI010000006">
    <property type="protein sequence ID" value="MFC6236971.1"/>
    <property type="molecule type" value="Genomic_DNA"/>
</dbReference>
<dbReference type="RefSeq" id="WP_386764019.1">
    <property type="nucleotide sequence ID" value="NZ_JBHSTI010000006.1"/>
</dbReference>
<comment type="caution">
    <text evidence="6">The sequence shown here is derived from an EMBL/GenBank/DDBJ whole genome shotgun (WGS) entry which is preliminary data.</text>
</comment>
<sequence length="309" mass="32575">MFAPDALRAMVEGGRAGSWGPLARAITVVENSAPWDVVIPRAEKPAHIVGITGPPGAGKSTLTGALIAEYADAGCRVAVLAIDPSSPLSGGAVLGDRLRMETHLNGRPDVFVRSLASRGTHGAVAGSTRNIARLLELSGLFDVILIETVGAGQTEVAIVEVADTVVLVTVPGLGDAVQTIKAGLMEVADMFVVNMSDRPGAAETARHLRLAAGRGSAVLQTTARDGVGVDEVRLALDARWEELSRDARLEELRARKWGTDAALIAEAWVGACAHALPMEDGRGMAQTVDDILRDASERWQIQRQERSDD</sequence>
<evidence type="ECO:0000313" key="6">
    <source>
        <dbReference type="EMBL" id="MFC6236971.1"/>
    </source>
</evidence>
<evidence type="ECO:0000259" key="5">
    <source>
        <dbReference type="SMART" id="SM00382"/>
    </source>
</evidence>
<keyword evidence="4" id="KW-0143">Chaperone</keyword>
<feature type="domain" description="AAA+ ATPase" evidence="5">
    <location>
        <begin position="45"/>
        <end position="200"/>
    </location>
</feature>
<name>A0ABW1SXG2_9ACTN</name>
<dbReference type="Gene3D" id="3.40.50.300">
    <property type="entry name" value="P-loop containing nucleotide triphosphate hydrolases"/>
    <property type="match status" value="1"/>
</dbReference>
<evidence type="ECO:0000256" key="4">
    <source>
        <dbReference type="ARBA" id="ARBA00023186"/>
    </source>
</evidence>
<dbReference type="Proteomes" id="UP001596138">
    <property type="component" value="Unassembled WGS sequence"/>
</dbReference>
<dbReference type="SUPFAM" id="SSF52540">
    <property type="entry name" value="P-loop containing nucleoside triphosphate hydrolases"/>
    <property type="match status" value="1"/>
</dbReference>
<organism evidence="6 7">
    <name type="scientific">Longivirga aurantiaca</name>
    <dbReference type="NCBI Taxonomy" id="1837743"/>
    <lineage>
        <taxon>Bacteria</taxon>
        <taxon>Bacillati</taxon>
        <taxon>Actinomycetota</taxon>
        <taxon>Actinomycetes</taxon>
        <taxon>Sporichthyales</taxon>
        <taxon>Sporichthyaceae</taxon>
        <taxon>Longivirga</taxon>
    </lineage>
</organism>
<accession>A0ABW1SXG2</accession>
<keyword evidence="2" id="KW-0378">Hydrolase</keyword>
<protein>
    <submittedName>
        <fullName evidence="6">ArgK/MeaB family GTPase</fullName>
    </submittedName>
</protein>
<dbReference type="PANTHER" id="PTHR43087">
    <property type="entry name" value="LYSINE/ARGININE/ORNITHINE TRANSPORT SYSTEM KINASE"/>
    <property type="match status" value="1"/>
</dbReference>
<dbReference type="Pfam" id="PF03308">
    <property type="entry name" value="MeaB"/>
    <property type="match status" value="1"/>
</dbReference>